<keyword evidence="3" id="KW-0539">Nucleus</keyword>
<keyword evidence="6" id="KW-1185">Reference proteome</keyword>
<dbReference type="EMBL" id="LSSK01001676">
    <property type="protein sequence ID" value="OMH79085.1"/>
    <property type="molecule type" value="Genomic_DNA"/>
</dbReference>
<dbReference type="InterPro" id="IPR004870">
    <property type="entry name" value="Nucleoporin_Nup155"/>
</dbReference>
<proteinExistence type="predicted"/>
<dbReference type="AlphaFoldDB" id="A0A1R1PDK7"/>
<comment type="subcellular location">
    <subcellularLocation>
        <location evidence="1">Nucleus</location>
    </subcellularLocation>
</comment>
<feature type="domain" description="Nucleoporin Nup133/Nup155-like C-terminal" evidence="4">
    <location>
        <begin position="161"/>
        <end position="438"/>
    </location>
</feature>
<dbReference type="GO" id="GO:0036228">
    <property type="term" value="P:protein localization to nuclear inner membrane"/>
    <property type="evidence" value="ECO:0007669"/>
    <property type="project" value="TreeGrafter"/>
</dbReference>
<dbReference type="PANTHER" id="PTHR10350:SF6">
    <property type="entry name" value="NUCLEAR PORE COMPLEX PROTEIN NUP155"/>
    <property type="match status" value="1"/>
</dbReference>
<dbReference type="Gene3D" id="1.25.40.440">
    <property type="entry name" value="Nucleoporin, helical domain, central subdomain"/>
    <property type="match status" value="1"/>
</dbReference>
<evidence type="ECO:0000313" key="5">
    <source>
        <dbReference type="EMBL" id="OMH79085.1"/>
    </source>
</evidence>
<dbReference type="Pfam" id="PF03177">
    <property type="entry name" value="Nucleoporin_C"/>
    <property type="match status" value="1"/>
</dbReference>
<evidence type="ECO:0000256" key="2">
    <source>
        <dbReference type="ARBA" id="ARBA00022448"/>
    </source>
</evidence>
<dbReference type="InterPro" id="IPR007187">
    <property type="entry name" value="Nucleoporin_Nup133/Nup155_C"/>
</dbReference>
<evidence type="ECO:0000256" key="1">
    <source>
        <dbReference type="ARBA" id="ARBA00004123"/>
    </source>
</evidence>
<dbReference type="Proteomes" id="UP000188320">
    <property type="component" value="Unassembled WGS sequence"/>
</dbReference>
<accession>A0A1R1PDK7</accession>
<reference evidence="6" key="1">
    <citation type="submission" date="2017-01" db="EMBL/GenBank/DDBJ databases">
        <authorList>
            <person name="Wang Y."/>
            <person name="White M."/>
            <person name="Kvist S."/>
            <person name="Moncalvo J.-M."/>
        </authorList>
    </citation>
    <scope>NUCLEOTIDE SEQUENCE [LARGE SCALE GENOMIC DNA]</scope>
    <source>
        <strain evidence="6">COL-18-3</strain>
    </source>
</reference>
<protein>
    <submittedName>
        <fullName evidence="5">Putative nucleoporin</fullName>
    </submittedName>
</protein>
<dbReference type="InterPro" id="IPR042538">
    <property type="entry name" value="Nucleoporin_Nup155_C_3"/>
</dbReference>
<name>A0A1R1PDK7_ZANCU</name>
<dbReference type="Gene3D" id="1.20.120.1880">
    <property type="entry name" value="Nucleoporin, helical C-terminal domain"/>
    <property type="match status" value="1"/>
</dbReference>
<comment type="caution">
    <text evidence="5">The sequence shown here is derived from an EMBL/GenBank/DDBJ whole genome shotgun (WGS) entry which is preliminary data.</text>
</comment>
<dbReference type="InterPro" id="IPR042537">
    <property type="entry name" value="Nucleoporin_Nup155_C_2"/>
</dbReference>
<dbReference type="OrthoDB" id="338970at2759"/>
<dbReference type="GO" id="GO:0000972">
    <property type="term" value="P:transcription-dependent tethering of RNA polymerase II gene DNA at nuclear periphery"/>
    <property type="evidence" value="ECO:0007669"/>
    <property type="project" value="TreeGrafter"/>
</dbReference>
<evidence type="ECO:0000259" key="4">
    <source>
        <dbReference type="Pfam" id="PF03177"/>
    </source>
</evidence>
<organism evidence="5 6">
    <name type="scientific">Zancudomyces culisetae</name>
    <name type="common">Gut fungus</name>
    <name type="synonym">Smittium culisetae</name>
    <dbReference type="NCBI Taxonomy" id="1213189"/>
    <lineage>
        <taxon>Eukaryota</taxon>
        <taxon>Fungi</taxon>
        <taxon>Fungi incertae sedis</taxon>
        <taxon>Zoopagomycota</taxon>
        <taxon>Kickxellomycotina</taxon>
        <taxon>Harpellomycetes</taxon>
        <taxon>Harpellales</taxon>
        <taxon>Legeriomycetaceae</taxon>
        <taxon>Zancudomyces</taxon>
    </lineage>
</organism>
<dbReference type="PANTHER" id="PTHR10350">
    <property type="entry name" value="NUCLEAR PORE COMPLEX PROTEIN NUP155"/>
    <property type="match status" value="1"/>
</dbReference>
<evidence type="ECO:0000256" key="3">
    <source>
        <dbReference type="ARBA" id="ARBA00023242"/>
    </source>
</evidence>
<keyword evidence="2" id="KW-0813">Transport</keyword>
<gene>
    <name evidence="5" type="ORF">AX774_g7510</name>
</gene>
<dbReference type="GO" id="GO:0006606">
    <property type="term" value="P:protein import into nucleus"/>
    <property type="evidence" value="ECO:0007669"/>
    <property type="project" value="TreeGrafter"/>
</dbReference>
<dbReference type="GO" id="GO:0006405">
    <property type="term" value="P:RNA export from nucleus"/>
    <property type="evidence" value="ECO:0007669"/>
    <property type="project" value="TreeGrafter"/>
</dbReference>
<dbReference type="GO" id="GO:0017056">
    <property type="term" value="F:structural constituent of nuclear pore"/>
    <property type="evidence" value="ECO:0007669"/>
    <property type="project" value="InterPro"/>
</dbReference>
<sequence>MERLQAISFKELVSNKETKENIMQMLISMTSSVTTATNDGLRISQSLESKCSDYINVRELKLIRALEYLAVAKGIFAEKQGGSISRNVKEVQALVEESAQLLKDSAKLLGNDRFEYVIDEMVSIGHENSAVYLCLQSGVGESDKIWQNQCYEKAIKIIEPHLEESKQLVSEILNGDNEEFKTKFCDYLLGKSKVSNRFEKYLIENNSLSVRRYLESGNMVDRKLLLWKYLVYNSEFREASKVLEELASDETSSMGLNNRIELLSIAANCIKSSNDSTLNGSLEELNAKKEAAIIQLEILNYCEINNLQEKVQQLNKRFLDINTLFNDFASPLNLIDQILMIYRFSNYYDAEQLIQIYSHLIFSENNSLKVTSKLCSLATELYPSRSSFPIDILIVLLGIYKFKHTSLPNQKSFICEVLLKCGIDLSTLVNNFNAIVMSFIDIINTSKPSSLMHTPRRNTTVKSLESSDLSGIINKCISDNIIGDKRTASILDSSVDIFSIIFDEYLHLLSEHFNSVVSAQPLVGDSCRGSIDVLMLVKSLSNTSSIKNVIRVDTKLLETLLTDFRTFI</sequence>
<dbReference type="GO" id="GO:0044611">
    <property type="term" value="C:nuclear pore inner ring"/>
    <property type="evidence" value="ECO:0007669"/>
    <property type="project" value="TreeGrafter"/>
</dbReference>
<evidence type="ECO:0000313" key="6">
    <source>
        <dbReference type="Proteomes" id="UP000188320"/>
    </source>
</evidence>